<protein>
    <submittedName>
        <fullName evidence="3">Calpain-15-like isoform X1</fullName>
    </submittedName>
</protein>
<evidence type="ECO:0000256" key="1">
    <source>
        <dbReference type="ARBA" id="ARBA00007623"/>
    </source>
</evidence>
<proteinExistence type="inferred from homology"/>
<evidence type="ECO:0000313" key="3">
    <source>
        <dbReference type="RefSeq" id="XP_029313461.1"/>
    </source>
</evidence>
<dbReference type="GO" id="GO:0006508">
    <property type="term" value="P:proteolysis"/>
    <property type="evidence" value="ECO:0007669"/>
    <property type="project" value="InterPro"/>
</dbReference>
<dbReference type="InParanoid" id="A0A6J2RT39"/>
<dbReference type="PANTHER" id="PTHR10183">
    <property type="entry name" value="CALPAIN"/>
    <property type="match status" value="1"/>
</dbReference>
<dbReference type="AlphaFoldDB" id="A0A6J2RT39"/>
<dbReference type="InterPro" id="IPR022684">
    <property type="entry name" value="Calpain_cysteine_protease"/>
</dbReference>
<name>A0A6J2RT39_COTGO</name>
<comment type="similarity">
    <text evidence="1">Belongs to the peptidase C2 family.</text>
</comment>
<reference evidence="3" key="1">
    <citation type="submission" date="2025-08" db="UniProtKB">
        <authorList>
            <consortium name="RefSeq"/>
        </authorList>
    </citation>
    <scope>IDENTIFICATION</scope>
</reference>
<dbReference type="OrthoDB" id="424753at2759"/>
<dbReference type="RefSeq" id="XP_029313461.1">
    <property type="nucleotide sequence ID" value="XM_029457601.1"/>
</dbReference>
<accession>A0A6J2RT39</accession>
<dbReference type="PANTHER" id="PTHR10183:SF382">
    <property type="entry name" value="CALPAIN-15"/>
    <property type="match status" value="1"/>
</dbReference>
<dbReference type="KEGG" id="cgob:115025399"/>
<evidence type="ECO:0000313" key="2">
    <source>
        <dbReference type="Proteomes" id="UP000504630"/>
    </source>
</evidence>
<gene>
    <name evidence="3" type="primary">LOC115025399</name>
</gene>
<dbReference type="GeneID" id="115025399"/>
<dbReference type="GO" id="GO:0005737">
    <property type="term" value="C:cytoplasm"/>
    <property type="evidence" value="ECO:0007669"/>
    <property type="project" value="TreeGrafter"/>
</dbReference>
<organism evidence="2 3">
    <name type="scientific">Cottoperca gobio</name>
    <name type="common">Frogmouth</name>
    <name type="synonym">Aphritis gobio</name>
    <dbReference type="NCBI Taxonomy" id="56716"/>
    <lineage>
        <taxon>Eukaryota</taxon>
        <taxon>Metazoa</taxon>
        <taxon>Chordata</taxon>
        <taxon>Craniata</taxon>
        <taxon>Vertebrata</taxon>
        <taxon>Euteleostomi</taxon>
        <taxon>Actinopterygii</taxon>
        <taxon>Neopterygii</taxon>
        <taxon>Teleostei</taxon>
        <taxon>Neoteleostei</taxon>
        <taxon>Acanthomorphata</taxon>
        <taxon>Eupercaria</taxon>
        <taxon>Perciformes</taxon>
        <taxon>Notothenioidei</taxon>
        <taxon>Bovichtidae</taxon>
        <taxon>Cottoperca</taxon>
    </lineage>
</organism>
<dbReference type="GO" id="GO:0004198">
    <property type="term" value="F:calcium-dependent cysteine-type endopeptidase activity"/>
    <property type="evidence" value="ECO:0007669"/>
    <property type="project" value="InterPro"/>
</dbReference>
<sequence length="225" mass="25096">MELALFQQGSRRWDTAESHLLDLCVLLFRVSYDSSGTPTLGRLLAHSRRSVRRFVGCDVMLEPGEYAVLCCAFNHWHSTEGTSETASTLSSCGRPEEPGYMLAVYSSRLVMVEQVTASNTVIADAVIQLTETKGERHEGREGMTCYYLTHGWAGLIVMVENRHPRHHLHVSCDCSDSFNVVSTRSSLKTIDSIPPLHRFTAAHRPLISDSLNVFLKVALVFVLIT</sequence>
<dbReference type="Proteomes" id="UP000504630">
    <property type="component" value="Chromosome 20"/>
</dbReference>
<keyword evidence="2" id="KW-1185">Reference proteome</keyword>